<name>A0A1I7WNG7_HETBA</name>
<dbReference type="Proteomes" id="UP000095283">
    <property type="component" value="Unplaced"/>
</dbReference>
<dbReference type="AlphaFoldDB" id="A0A1I7WNG7"/>
<evidence type="ECO:0000313" key="2">
    <source>
        <dbReference type="WBParaSite" id="Hba_06684"/>
    </source>
</evidence>
<dbReference type="WBParaSite" id="Hba_06684">
    <property type="protein sequence ID" value="Hba_06684"/>
    <property type="gene ID" value="Hba_06684"/>
</dbReference>
<evidence type="ECO:0000313" key="1">
    <source>
        <dbReference type="Proteomes" id="UP000095283"/>
    </source>
</evidence>
<reference evidence="2" key="1">
    <citation type="submission" date="2016-11" db="UniProtKB">
        <authorList>
            <consortium name="WormBaseParasite"/>
        </authorList>
    </citation>
    <scope>IDENTIFICATION</scope>
</reference>
<sequence>MSYEAVPCMFRSSSQDGNGEQQYLGLLIRPSASTQNGQN</sequence>
<protein>
    <submittedName>
        <fullName evidence="2">Uncharacterized protein</fullName>
    </submittedName>
</protein>
<proteinExistence type="predicted"/>
<organism evidence="1 2">
    <name type="scientific">Heterorhabditis bacteriophora</name>
    <name type="common">Entomopathogenic nematode worm</name>
    <dbReference type="NCBI Taxonomy" id="37862"/>
    <lineage>
        <taxon>Eukaryota</taxon>
        <taxon>Metazoa</taxon>
        <taxon>Ecdysozoa</taxon>
        <taxon>Nematoda</taxon>
        <taxon>Chromadorea</taxon>
        <taxon>Rhabditida</taxon>
        <taxon>Rhabditina</taxon>
        <taxon>Rhabditomorpha</taxon>
        <taxon>Strongyloidea</taxon>
        <taxon>Heterorhabditidae</taxon>
        <taxon>Heterorhabditis</taxon>
    </lineage>
</organism>
<accession>A0A1I7WNG7</accession>
<keyword evidence="1" id="KW-1185">Reference proteome</keyword>